<sequence>MIISDLRLSVFPITILHMRTESVEGEVSTSF</sequence>
<evidence type="ECO:0000313" key="2">
    <source>
        <dbReference type="Proteomes" id="UP001152888"/>
    </source>
</evidence>
<comment type="caution">
    <text evidence="1">The sequence shown here is derived from an EMBL/GenBank/DDBJ whole genome shotgun (WGS) entry which is preliminary data.</text>
</comment>
<organism evidence="1 2">
    <name type="scientific">Acanthoscelides obtectus</name>
    <name type="common">Bean weevil</name>
    <name type="synonym">Bruchus obtectus</name>
    <dbReference type="NCBI Taxonomy" id="200917"/>
    <lineage>
        <taxon>Eukaryota</taxon>
        <taxon>Metazoa</taxon>
        <taxon>Ecdysozoa</taxon>
        <taxon>Arthropoda</taxon>
        <taxon>Hexapoda</taxon>
        <taxon>Insecta</taxon>
        <taxon>Pterygota</taxon>
        <taxon>Neoptera</taxon>
        <taxon>Endopterygota</taxon>
        <taxon>Coleoptera</taxon>
        <taxon>Polyphaga</taxon>
        <taxon>Cucujiformia</taxon>
        <taxon>Chrysomeloidea</taxon>
        <taxon>Chrysomelidae</taxon>
        <taxon>Bruchinae</taxon>
        <taxon>Bruchini</taxon>
        <taxon>Acanthoscelides</taxon>
    </lineage>
</organism>
<dbReference type="AlphaFoldDB" id="A0A9P0P431"/>
<keyword evidence="2" id="KW-1185">Reference proteome</keyword>
<name>A0A9P0P431_ACAOB</name>
<dbReference type="EMBL" id="CAKOFQ010006717">
    <property type="protein sequence ID" value="CAH1964620.1"/>
    <property type="molecule type" value="Genomic_DNA"/>
</dbReference>
<gene>
    <name evidence="1" type="ORF">ACAOBT_LOCUS5908</name>
</gene>
<proteinExistence type="predicted"/>
<protein>
    <submittedName>
        <fullName evidence="1">Uncharacterized protein</fullName>
    </submittedName>
</protein>
<dbReference type="Proteomes" id="UP001152888">
    <property type="component" value="Unassembled WGS sequence"/>
</dbReference>
<evidence type="ECO:0000313" key="1">
    <source>
        <dbReference type="EMBL" id="CAH1964620.1"/>
    </source>
</evidence>
<reference evidence="1" key="1">
    <citation type="submission" date="2022-03" db="EMBL/GenBank/DDBJ databases">
        <authorList>
            <person name="Sayadi A."/>
        </authorList>
    </citation>
    <scope>NUCLEOTIDE SEQUENCE</scope>
</reference>
<accession>A0A9P0P431</accession>